<proteinExistence type="inferred from homology"/>
<accession>A0A9Q0HS72</accession>
<dbReference type="SMART" id="SM00248">
    <property type="entry name" value="ANK"/>
    <property type="match status" value="3"/>
</dbReference>
<feature type="region of interest" description="Disordered" evidence="3">
    <location>
        <begin position="51"/>
        <end position="76"/>
    </location>
</feature>
<evidence type="ECO:0000256" key="2">
    <source>
        <dbReference type="PROSITE-ProRule" id="PRU00023"/>
    </source>
</evidence>
<dbReference type="InterPro" id="IPR051681">
    <property type="entry name" value="Ser/Thr_Kinases-Pseudokinases"/>
</dbReference>
<dbReference type="GO" id="GO:0005524">
    <property type="term" value="F:ATP binding"/>
    <property type="evidence" value="ECO:0007669"/>
    <property type="project" value="InterPro"/>
</dbReference>
<evidence type="ECO:0000313" key="6">
    <source>
        <dbReference type="Proteomes" id="UP001151287"/>
    </source>
</evidence>
<sequence>MEVATKLKNGISRQLSAGASLSKAAGMQLWRQASALGLARQASANRFIYGRQSSLDPNRREPDPGGSTGSTGSQLSVPENLDSTMQLLFVASHGDIEGVEELLKEGIDVNSIDLDGRTALHIASCEGHLEVVKLLLWWRANINARDRWGSTPAADAKYYGNTEVYDLLRSRGAKVPKTIGKTPMSVANPQDVPEYELNPLHLEFRRNDELSKGNHVAKWNGTKVCVKILDKDALSDPESMGINYLHESKPDPIIHSNLCPKNIFRDNTNRLKVAGFGLMKMTKVSEDEYRFANPVEFSDNSYVAPEVYKNEVFDRGVDAFSFGLILYEMIEGAQAFYPKGAHEVVKMICLEGQRPPFKNKMKSYLSDSKELIQECWDPRPASRPTFSEIISRLSKMDSICVKQSRWKDNFKLPWK</sequence>
<feature type="domain" description="Protein kinase" evidence="4">
    <location>
        <begin position="60"/>
        <end position="399"/>
    </location>
</feature>
<gene>
    <name evidence="5" type="ORF">LUZ63_005006</name>
</gene>
<keyword evidence="2" id="KW-0040">ANK repeat</keyword>
<comment type="similarity">
    <text evidence="1">Belongs to the protein kinase superfamily. TKL Ser/Thr protein kinase family.</text>
</comment>
<dbReference type="SUPFAM" id="SSF56112">
    <property type="entry name" value="Protein kinase-like (PK-like)"/>
    <property type="match status" value="1"/>
</dbReference>
<dbReference type="OrthoDB" id="4062651at2759"/>
<dbReference type="InterPro" id="IPR000719">
    <property type="entry name" value="Prot_kinase_dom"/>
</dbReference>
<reference evidence="5" key="1">
    <citation type="journal article" date="2022" name="Cell">
        <title>Repeat-based holocentromeres influence genome architecture and karyotype evolution.</title>
        <authorList>
            <person name="Hofstatter P.G."/>
            <person name="Thangavel G."/>
            <person name="Lux T."/>
            <person name="Neumann P."/>
            <person name="Vondrak T."/>
            <person name="Novak P."/>
            <person name="Zhang M."/>
            <person name="Costa L."/>
            <person name="Castellani M."/>
            <person name="Scott A."/>
            <person name="Toegelov H."/>
            <person name="Fuchs J."/>
            <person name="Mata-Sucre Y."/>
            <person name="Dias Y."/>
            <person name="Vanzela A.L.L."/>
            <person name="Huettel B."/>
            <person name="Almeida C.C.S."/>
            <person name="Simkova H."/>
            <person name="Souza G."/>
            <person name="Pedrosa-Harand A."/>
            <person name="Macas J."/>
            <person name="Mayer K.F.X."/>
            <person name="Houben A."/>
            <person name="Marques A."/>
        </authorList>
    </citation>
    <scope>NUCLEOTIDE SEQUENCE</scope>
    <source>
        <strain evidence="5">RhyBre1mFocal</strain>
    </source>
</reference>
<dbReference type="Gene3D" id="1.10.510.10">
    <property type="entry name" value="Transferase(Phosphotransferase) domain 1"/>
    <property type="match status" value="1"/>
</dbReference>
<dbReference type="Proteomes" id="UP001151287">
    <property type="component" value="Unassembled WGS sequence"/>
</dbReference>
<protein>
    <recommendedName>
        <fullName evidence="4">Protein kinase domain-containing protein</fullName>
    </recommendedName>
</protein>
<dbReference type="InterPro" id="IPR036770">
    <property type="entry name" value="Ankyrin_rpt-contain_sf"/>
</dbReference>
<keyword evidence="6" id="KW-1185">Reference proteome</keyword>
<evidence type="ECO:0000313" key="5">
    <source>
        <dbReference type="EMBL" id="KAJ1696494.1"/>
    </source>
</evidence>
<evidence type="ECO:0000259" key="4">
    <source>
        <dbReference type="PROSITE" id="PS50011"/>
    </source>
</evidence>
<dbReference type="EMBL" id="JAMQYH010000002">
    <property type="protein sequence ID" value="KAJ1696494.1"/>
    <property type="molecule type" value="Genomic_DNA"/>
</dbReference>
<feature type="repeat" description="ANK" evidence="2">
    <location>
        <begin position="115"/>
        <end position="147"/>
    </location>
</feature>
<evidence type="ECO:0000256" key="1">
    <source>
        <dbReference type="ARBA" id="ARBA00005843"/>
    </source>
</evidence>
<dbReference type="PANTHER" id="PTHR44329:SF7">
    <property type="entry name" value="OS02G0608500 PROTEIN"/>
    <property type="match status" value="1"/>
</dbReference>
<dbReference type="Gene3D" id="1.25.40.20">
    <property type="entry name" value="Ankyrin repeat-containing domain"/>
    <property type="match status" value="1"/>
</dbReference>
<dbReference type="Pfam" id="PF07714">
    <property type="entry name" value="PK_Tyr_Ser-Thr"/>
    <property type="match status" value="1"/>
</dbReference>
<evidence type="ECO:0000256" key="3">
    <source>
        <dbReference type="SAM" id="MobiDB-lite"/>
    </source>
</evidence>
<dbReference type="SUPFAM" id="SSF48403">
    <property type="entry name" value="Ankyrin repeat"/>
    <property type="match status" value="1"/>
</dbReference>
<dbReference type="InterPro" id="IPR002110">
    <property type="entry name" value="Ankyrin_rpt"/>
</dbReference>
<dbReference type="InterPro" id="IPR001245">
    <property type="entry name" value="Ser-Thr/Tyr_kinase_cat_dom"/>
</dbReference>
<dbReference type="FunFam" id="1.25.40.20:FF:000211">
    <property type="entry name" value="Integrin-linked protein kinase 1"/>
    <property type="match status" value="1"/>
</dbReference>
<organism evidence="5 6">
    <name type="scientific">Rhynchospora breviuscula</name>
    <dbReference type="NCBI Taxonomy" id="2022672"/>
    <lineage>
        <taxon>Eukaryota</taxon>
        <taxon>Viridiplantae</taxon>
        <taxon>Streptophyta</taxon>
        <taxon>Embryophyta</taxon>
        <taxon>Tracheophyta</taxon>
        <taxon>Spermatophyta</taxon>
        <taxon>Magnoliopsida</taxon>
        <taxon>Liliopsida</taxon>
        <taxon>Poales</taxon>
        <taxon>Cyperaceae</taxon>
        <taxon>Cyperoideae</taxon>
        <taxon>Rhynchosporeae</taxon>
        <taxon>Rhynchospora</taxon>
    </lineage>
</organism>
<name>A0A9Q0HS72_9POAL</name>
<dbReference type="Pfam" id="PF12796">
    <property type="entry name" value="Ank_2"/>
    <property type="match status" value="1"/>
</dbReference>
<dbReference type="PROSITE" id="PS50011">
    <property type="entry name" value="PROTEIN_KINASE_DOM"/>
    <property type="match status" value="1"/>
</dbReference>
<dbReference type="InterPro" id="IPR011009">
    <property type="entry name" value="Kinase-like_dom_sf"/>
</dbReference>
<dbReference type="PIRSF" id="PIRSF000654">
    <property type="entry name" value="Integrin-linked_kinase"/>
    <property type="match status" value="1"/>
</dbReference>
<dbReference type="AlphaFoldDB" id="A0A9Q0HS72"/>
<comment type="caution">
    <text evidence="5">The sequence shown here is derived from an EMBL/GenBank/DDBJ whole genome shotgun (WGS) entry which is preliminary data.</text>
</comment>
<dbReference type="PROSITE" id="PS50297">
    <property type="entry name" value="ANK_REP_REGION"/>
    <property type="match status" value="1"/>
</dbReference>
<dbReference type="PROSITE" id="PS50088">
    <property type="entry name" value="ANK_REPEAT"/>
    <property type="match status" value="1"/>
</dbReference>
<dbReference type="GO" id="GO:0004674">
    <property type="term" value="F:protein serine/threonine kinase activity"/>
    <property type="evidence" value="ECO:0007669"/>
    <property type="project" value="TreeGrafter"/>
</dbReference>
<dbReference type="PANTHER" id="PTHR44329">
    <property type="entry name" value="SERINE/THREONINE-PROTEIN KINASE TNNI3K-RELATED"/>
    <property type="match status" value="1"/>
</dbReference>